<evidence type="ECO:0000256" key="4">
    <source>
        <dbReference type="ARBA" id="ARBA00022452"/>
    </source>
</evidence>
<keyword evidence="8 15" id="KW-0675">Receptor</keyword>
<evidence type="ECO:0000256" key="1">
    <source>
        <dbReference type="ARBA" id="ARBA00004571"/>
    </source>
</evidence>
<dbReference type="InterPro" id="IPR036942">
    <property type="entry name" value="Beta-barrel_TonB_sf"/>
</dbReference>
<dbReference type="InterPro" id="IPR012910">
    <property type="entry name" value="Plug_dom"/>
</dbReference>
<name>A0A2T5TW24_9SPHN</name>
<dbReference type="PANTHER" id="PTHR32552:SF85">
    <property type="entry name" value="BLL7968 PROTEIN"/>
    <property type="match status" value="1"/>
</dbReference>
<feature type="domain" description="TonB-dependent receptor-like beta-barrel" evidence="13">
    <location>
        <begin position="230"/>
        <end position="678"/>
    </location>
</feature>
<dbReference type="GeneID" id="91007934"/>
<feature type="domain" description="TonB-dependent receptor plug" evidence="14">
    <location>
        <begin position="58"/>
        <end position="155"/>
    </location>
</feature>
<dbReference type="InterPro" id="IPR037066">
    <property type="entry name" value="Plug_dom_sf"/>
</dbReference>
<dbReference type="EMBL" id="QAYE01000022">
    <property type="protein sequence ID" value="PTW43429.1"/>
    <property type="molecule type" value="Genomic_DNA"/>
</dbReference>
<evidence type="ECO:0000313" key="16">
    <source>
        <dbReference type="Proteomes" id="UP000244013"/>
    </source>
</evidence>
<dbReference type="AlphaFoldDB" id="A0A2T5TW24"/>
<sequence>MTALSTPWAATAETMSSAGEPDQEIVVTARASPTPKAADDRYKPTPDASTLRSAASPLDTPQAVNVVPAQVIRDQRPRYLDDVLTNVSGITQGNTLAGTQDTVLKRGFGGNRDGSVMHNGTPVVQGRAFNAATQSVEVLKGPSSLLYGIMDPGGVINIVSKKPLLETHLNVALTGSSYAAGRSGLEGMADLTGSLGGNFAARLVVDHQDEDYWRNFGERRDTLIAPSLAWYGMRTQAVLWYEYRKFDYSFDRGTALDPRTLTPLAVPRRQRLDDVNNRMAGSSHLVQLAVDHQLGGGWAAHLASSFNSEAYDAGQLRVSGVNVARGTLTRSNDATLGSLSTDAYAQAYVDGKFGLLGLDHKVIVGIEGEYRRYYRRDLIRQAVRSTFSYANPVYGLEAFPTTVSASDSDQTDRLYNYSLFAQDSIHLGDRWIVSAGGRLVGFDQRAGRGRPFVANTDLNDWEFVPQAGLVWKAADVFSLYASYTRSLKPTSTIAPLASGVTIGSGFAPERGRSFEVGAKLDVPDRITATLALYDIDKRNVLVSQFNTTTGLTEYRTAGRAISRGVELDVAGRITKALSLIGSYAYTHARTTEDPVFAGKELANVAPHTASLSAAYEVGRIAGNDSLRLGAGARYVARRPGDNASSFRLREYTVADAFVTYDTVLAGNAVTFQFNLKNVFDKTYYTSAVNVYGVAIGDPRRAIGTMSFRL</sequence>
<dbReference type="InterPro" id="IPR039426">
    <property type="entry name" value="TonB-dep_rcpt-like"/>
</dbReference>
<evidence type="ECO:0000256" key="11">
    <source>
        <dbReference type="RuleBase" id="RU003357"/>
    </source>
</evidence>
<gene>
    <name evidence="15" type="ORF">C8J25_1229</name>
</gene>
<evidence type="ECO:0000256" key="9">
    <source>
        <dbReference type="ARBA" id="ARBA00023237"/>
    </source>
</evidence>
<keyword evidence="7 10" id="KW-0472">Membrane</keyword>
<dbReference type="GO" id="GO:0038023">
    <property type="term" value="F:signaling receptor activity"/>
    <property type="evidence" value="ECO:0007669"/>
    <property type="project" value="InterPro"/>
</dbReference>
<dbReference type="NCBIfam" id="TIGR01783">
    <property type="entry name" value="TonB-siderophor"/>
    <property type="match status" value="1"/>
</dbReference>
<keyword evidence="3 10" id="KW-0813">Transport</keyword>
<organism evidence="15 16">
    <name type="scientific">Sphingomonas faeni</name>
    <dbReference type="NCBI Taxonomy" id="185950"/>
    <lineage>
        <taxon>Bacteria</taxon>
        <taxon>Pseudomonadati</taxon>
        <taxon>Pseudomonadota</taxon>
        <taxon>Alphaproteobacteria</taxon>
        <taxon>Sphingomonadales</taxon>
        <taxon>Sphingomonadaceae</taxon>
        <taxon>Sphingomonas</taxon>
    </lineage>
</organism>
<dbReference type="PANTHER" id="PTHR32552">
    <property type="entry name" value="FERRICHROME IRON RECEPTOR-RELATED"/>
    <property type="match status" value="1"/>
</dbReference>
<feature type="region of interest" description="Disordered" evidence="12">
    <location>
        <begin position="1"/>
        <end position="62"/>
    </location>
</feature>
<evidence type="ECO:0000256" key="3">
    <source>
        <dbReference type="ARBA" id="ARBA00022448"/>
    </source>
</evidence>
<dbReference type="CDD" id="cd01347">
    <property type="entry name" value="ligand_gated_channel"/>
    <property type="match status" value="1"/>
</dbReference>
<dbReference type="SUPFAM" id="SSF56935">
    <property type="entry name" value="Porins"/>
    <property type="match status" value="1"/>
</dbReference>
<dbReference type="PROSITE" id="PS52016">
    <property type="entry name" value="TONB_DEPENDENT_REC_3"/>
    <property type="match status" value="1"/>
</dbReference>
<keyword evidence="9 10" id="KW-0998">Cell outer membrane</keyword>
<dbReference type="Pfam" id="PF07715">
    <property type="entry name" value="Plug"/>
    <property type="match status" value="1"/>
</dbReference>
<evidence type="ECO:0000256" key="5">
    <source>
        <dbReference type="ARBA" id="ARBA00022692"/>
    </source>
</evidence>
<keyword evidence="5 10" id="KW-0812">Transmembrane</keyword>
<evidence type="ECO:0000259" key="13">
    <source>
        <dbReference type="Pfam" id="PF00593"/>
    </source>
</evidence>
<comment type="similarity">
    <text evidence="2 10 11">Belongs to the TonB-dependent receptor family.</text>
</comment>
<dbReference type="GO" id="GO:0009279">
    <property type="term" value="C:cell outer membrane"/>
    <property type="evidence" value="ECO:0007669"/>
    <property type="project" value="UniProtKB-SubCell"/>
</dbReference>
<keyword evidence="6 11" id="KW-0798">TonB box</keyword>
<keyword evidence="4 10" id="KW-1134">Transmembrane beta strand</keyword>
<reference evidence="15 16" key="1">
    <citation type="submission" date="2018-04" db="EMBL/GenBank/DDBJ databases">
        <title>Genomic Encyclopedia of Type Strains, Phase III (KMG-III): the genomes of soil and plant-associated and newly described type strains.</title>
        <authorList>
            <person name="Whitman W."/>
        </authorList>
    </citation>
    <scope>NUCLEOTIDE SEQUENCE [LARGE SCALE GENOMIC DNA]</scope>
    <source>
        <strain evidence="15 16">MA-olki</strain>
    </source>
</reference>
<evidence type="ECO:0000313" key="15">
    <source>
        <dbReference type="EMBL" id="PTW43429.1"/>
    </source>
</evidence>
<dbReference type="InterPro" id="IPR000531">
    <property type="entry name" value="Beta-barrel_TonB"/>
</dbReference>
<dbReference type="Proteomes" id="UP000244013">
    <property type="component" value="Unassembled WGS sequence"/>
</dbReference>
<dbReference type="Pfam" id="PF00593">
    <property type="entry name" value="TonB_dep_Rec_b-barrel"/>
    <property type="match status" value="1"/>
</dbReference>
<dbReference type="Gene3D" id="2.40.170.20">
    <property type="entry name" value="TonB-dependent receptor, beta-barrel domain"/>
    <property type="match status" value="1"/>
</dbReference>
<evidence type="ECO:0000256" key="12">
    <source>
        <dbReference type="SAM" id="MobiDB-lite"/>
    </source>
</evidence>
<accession>A0A2T5TW24</accession>
<dbReference type="GO" id="GO:0015891">
    <property type="term" value="P:siderophore transport"/>
    <property type="evidence" value="ECO:0007669"/>
    <property type="project" value="InterPro"/>
</dbReference>
<evidence type="ECO:0000256" key="10">
    <source>
        <dbReference type="PROSITE-ProRule" id="PRU01360"/>
    </source>
</evidence>
<evidence type="ECO:0000256" key="8">
    <source>
        <dbReference type="ARBA" id="ARBA00023170"/>
    </source>
</evidence>
<dbReference type="Gene3D" id="2.170.130.10">
    <property type="entry name" value="TonB-dependent receptor, plug domain"/>
    <property type="match status" value="1"/>
</dbReference>
<dbReference type="RefSeq" id="WP_244187247.1">
    <property type="nucleotide sequence ID" value="NZ_QAYE01000022.1"/>
</dbReference>
<evidence type="ECO:0000256" key="2">
    <source>
        <dbReference type="ARBA" id="ARBA00009810"/>
    </source>
</evidence>
<dbReference type="GO" id="GO:0015344">
    <property type="term" value="F:siderophore uptake transmembrane transporter activity"/>
    <property type="evidence" value="ECO:0007669"/>
    <property type="project" value="TreeGrafter"/>
</dbReference>
<protein>
    <submittedName>
        <fullName evidence="15">Iron complex outermembrane receptor protein</fullName>
    </submittedName>
</protein>
<comment type="caution">
    <text evidence="15">The sequence shown here is derived from an EMBL/GenBank/DDBJ whole genome shotgun (WGS) entry which is preliminary data.</text>
</comment>
<evidence type="ECO:0000256" key="6">
    <source>
        <dbReference type="ARBA" id="ARBA00023077"/>
    </source>
</evidence>
<dbReference type="InterPro" id="IPR010105">
    <property type="entry name" value="TonB_sidphr_rcpt"/>
</dbReference>
<comment type="subcellular location">
    <subcellularLocation>
        <location evidence="1 10">Cell outer membrane</location>
        <topology evidence="1 10">Multi-pass membrane protein</topology>
    </subcellularLocation>
</comment>
<proteinExistence type="inferred from homology"/>
<evidence type="ECO:0000259" key="14">
    <source>
        <dbReference type="Pfam" id="PF07715"/>
    </source>
</evidence>
<evidence type="ECO:0000256" key="7">
    <source>
        <dbReference type="ARBA" id="ARBA00023136"/>
    </source>
</evidence>